<dbReference type="OrthoDB" id="2804045at2759"/>
<dbReference type="EMBL" id="KZ084099">
    <property type="protein sequence ID" value="OSD03795.1"/>
    <property type="molecule type" value="Genomic_DNA"/>
</dbReference>
<feature type="transmembrane region" description="Helical" evidence="1">
    <location>
        <begin position="94"/>
        <end position="114"/>
    </location>
</feature>
<feature type="transmembrane region" description="Helical" evidence="1">
    <location>
        <begin position="253"/>
        <end position="270"/>
    </location>
</feature>
<dbReference type="Pfam" id="PF20151">
    <property type="entry name" value="DUF6533"/>
    <property type="match status" value="1"/>
</dbReference>
<proteinExistence type="predicted"/>
<keyword evidence="1" id="KW-0472">Membrane</keyword>
<feature type="domain" description="DUF6533" evidence="2">
    <location>
        <begin position="29"/>
        <end position="73"/>
    </location>
</feature>
<evidence type="ECO:0000313" key="3">
    <source>
        <dbReference type="EMBL" id="OSD03795.1"/>
    </source>
</evidence>
<name>A0A1Y2IRM9_TRAC3</name>
<gene>
    <name evidence="3" type="ORF">PYCCODRAFT_1458371</name>
</gene>
<protein>
    <recommendedName>
        <fullName evidence="2">DUF6533 domain-containing protein</fullName>
    </recommendedName>
</protein>
<evidence type="ECO:0000313" key="4">
    <source>
        <dbReference type="Proteomes" id="UP000193067"/>
    </source>
</evidence>
<keyword evidence="1" id="KW-1133">Transmembrane helix</keyword>
<dbReference type="InterPro" id="IPR045340">
    <property type="entry name" value="DUF6533"/>
</dbReference>
<dbReference type="STRING" id="1353009.A0A1Y2IRM9"/>
<feature type="transmembrane region" description="Helical" evidence="1">
    <location>
        <begin position="126"/>
        <end position="148"/>
    </location>
</feature>
<keyword evidence="4" id="KW-1185">Reference proteome</keyword>
<feature type="transmembrane region" description="Helical" evidence="1">
    <location>
        <begin position="64"/>
        <end position="82"/>
    </location>
</feature>
<reference evidence="3 4" key="1">
    <citation type="journal article" date="2015" name="Biotechnol. Biofuels">
        <title>Enhanced degradation of softwood versus hardwood by the white-rot fungus Pycnoporus coccineus.</title>
        <authorList>
            <person name="Couturier M."/>
            <person name="Navarro D."/>
            <person name="Chevret D."/>
            <person name="Henrissat B."/>
            <person name="Piumi F."/>
            <person name="Ruiz-Duenas F.J."/>
            <person name="Martinez A.T."/>
            <person name="Grigoriev I.V."/>
            <person name="Riley R."/>
            <person name="Lipzen A."/>
            <person name="Berrin J.G."/>
            <person name="Master E.R."/>
            <person name="Rosso M.N."/>
        </authorList>
    </citation>
    <scope>NUCLEOTIDE SEQUENCE [LARGE SCALE GENOMIC DNA]</scope>
    <source>
        <strain evidence="3 4">BRFM310</strain>
    </source>
</reference>
<dbReference type="AlphaFoldDB" id="A0A1Y2IRM9"/>
<dbReference type="Proteomes" id="UP000193067">
    <property type="component" value="Unassembled WGS sequence"/>
</dbReference>
<evidence type="ECO:0000259" key="2">
    <source>
        <dbReference type="Pfam" id="PF20151"/>
    </source>
</evidence>
<feature type="transmembrane region" description="Helical" evidence="1">
    <location>
        <begin position="223"/>
        <end position="247"/>
    </location>
</feature>
<organism evidence="3 4">
    <name type="scientific">Trametes coccinea (strain BRFM310)</name>
    <name type="common">Pycnoporus coccineus</name>
    <dbReference type="NCBI Taxonomy" id="1353009"/>
    <lineage>
        <taxon>Eukaryota</taxon>
        <taxon>Fungi</taxon>
        <taxon>Dikarya</taxon>
        <taxon>Basidiomycota</taxon>
        <taxon>Agaricomycotina</taxon>
        <taxon>Agaricomycetes</taxon>
        <taxon>Polyporales</taxon>
        <taxon>Polyporaceae</taxon>
        <taxon>Trametes</taxon>
    </lineage>
</organism>
<sequence>MSGSIVWEGLTAQDIVTVYEELWIPQVHYMDVASITLVVYDYLLTCSAELQVVWRRKYSLPSMLYLLNRYGLFVAISVYYLADMVTWKTDKSCQVLSMTLDILVSLLYMIYAAFSALRVHAINNRNWWWTSLVFCLGLVAVPGNLASYNSDIVTGYPLVTACFAPMDTGGTVIDATVWKRYEFAARACLILMDVIVLAITWYRTVDVVRAARKANIKSSLMSVMLRDGSMYFAIGFVLNIVDIVTVISSLNSIAWQVLVINSVGMSRFLLSLRMADMSACGPPDELTTLWAHQLQDSPSRSLHYIGASLQFASVEDPDGESFALLEERS</sequence>
<feature type="transmembrane region" description="Helical" evidence="1">
    <location>
        <begin position="183"/>
        <end position="202"/>
    </location>
</feature>
<evidence type="ECO:0000256" key="1">
    <source>
        <dbReference type="SAM" id="Phobius"/>
    </source>
</evidence>
<accession>A0A1Y2IRM9</accession>
<keyword evidence="1" id="KW-0812">Transmembrane</keyword>